<dbReference type="Pfam" id="PF00001">
    <property type="entry name" value="7tm_1"/>
    <property type="match status" value="1"/>
</dbReference>
<dbReference type="Gene3D" id="1.20.1070.10">
    <property type="entry name" value="Rhodopsin 7-helix transmembrane proteins"/>
    <property type="match status" value="1"/>
</dbReference>
<feature type="region of interest" description="Disordered" evidence="9">
    <location>
        <begin position="294"/>
        <end position="317"/>
    </location>
</feature>
<evidence type="ECO:0000256" key="4">
    <source>
        <dbReference type="ARBA" id="ARBA00022989"/>
    </source>
</evidence>
<evidence type="ECO:0000256" key="1">
    <source>
        <dbReference type="ARBA" id="ARBA00004651"/>
    </source>
</evidence>
<dbReference type="GO" id="GO:0004930">
    <property type="term" value="F:G protein-coupled receptor activity"/>
    <property type="evidence" value="ECO:0007669"/>
    <property type="project" value="UniProtKB-KW"/>
</dbReference>
<feature type="domain" description="G-protein coupled receptors family 1 profile" evidence="10">
    <location>
        <begin position="13"/>
        <end position="125"/>
    </location>
</feature>
<evidence type="ECO:0000256" key="5">
    <source>
        <dbReference type="ARBA" id="ARBA00023040"/>
    </source>
</evidence>
<evidence type="ECO:0000259" key="10">
    <source>
        <dbReference type="PROSITE" id="PS50262"/>
    </source>
</evidence>
<comment type="subcellular location">
    <subcellularLocation>
        <location evidence="1">Cell membrane</location>
        <topology evidence="1">Multi-pass membrane protein</topology>
    </subcellularLocation>
</comment>
<evidence type="ECO:0000256" key="6">
    <source>
        <dbReference type="ARBA" id="ARBA00023136"/>
    </source>
</evidence>
<keyword evidence="8" id="KW-0807">Transducer</keyword>
<keyword evidence="6" id="KW-0472">Membrane</keyword>
<evidence type="ECO:0000256" key="2">
    <source>
        <dbReference type="ARBA" id="ARBA00022475"/>
    </source>
</evidence>
<keyword evidence="7" id="KW-0675">Receptor</keyword>
<dbReference type="InterPro" id="IPR013312">
    <property type="entry name" value="GPR40-rel_orph"/>
</dbReference>
<keyword evidence="12" id="KW-1185">Reference proteome</keyword>
<evidence type="ECO:0000256" key="3">
    <source>
        <dbReference type="ARBA" id="ARBA00022692"/>
    </source>
</evidence>
<organism evidence="11 12">
    <name type="scientific">Monodon monoceros</name>
    <name type="common">Narwhal</name>
    <name type="synonym">Ceratodon monodon</name>
    <dbReference type="NCBI Taxonomy" id="40151"/>
    <lineage>
        <taxon>Eukaryota</taxon>
        <taxon>Metazoa</taxon>
        <taxon>Chordata</taxon>
        <taxon>Craniata</taxon>
        <taxon>Vertebrata</taxon>
        <taxon>Euteleostomi</taxon>
        <taxon>Mammalia</taxon>
        <taxon>Eutheria</taxon>
        <taxon>Laurasiatheria</taxon>
        <taxon>Artiodactyla</taxon>
        <taxon>Whippomorpha</taxon>
        <taxon>Cetacea</taxon>
        <taxon>Odontoceti</taxon>
        <taxon>Monodontidae</taxon>
        <taxon>Monodon</taxon>
    </lineage>
</organism>
<evidence type="ECO:0000256" key="7">
    <source>
        <dbReference type="ARBA" id="ARBA00023170"/>
    </source>
</evidence>
<dbReference type="GeneTree" id="ENSGT00990000203527"/>
<reference evidence="11" key="2">
    <citation type="submission" date="2025-09" db="UniProtKB">
        <authorList>
            <consortium name="Ensembl"/>
        </authorList>
    </citation>
    <scope>IDENTIFICATION</scope>
</reference>
<sequence length="358" mass="38174">MDRSFFLGNHGLHCSMYLFTFLTGLPLKLEALVILVDKLQPCPAAVHVLLLNLTLSAASGTRWPLPFIFCPFSRFLFFTTIYLPSLFLAAVSDERFLSVAYPVRYQTRPRPGQAGLVSGACWLLATAHCSVVYVTEFSGRSSPTQGINGTCYLEFWKDQLAGPATWNSGRISWWDTLPGNPEGSAGLSSACPAGDGCGPFWGAPPAPAEVGGGLAAAMLLNFLVCFGPYNVSHAVGYIQGESPKWRSSVLPLNTLNSCVDTLYYFSSSGFQADFQGLLGRLTGACGPWWQEGSVTLKSEGEGPPQELSNIQGGSGAGGQVDWPAKQIIPGAVPSSSQAAPRRGRLGTGTVWVRAGIQP</sequence>
<keyword evidence="5" id="KW-0297">G-protein coupled receptor</keyword>
<dbReference type="InterPro" id="IPR000276">
    <property type="entry name" value="GPCR_Rhodpsn"/>
</dbReference>
<dbReference type="Ensembl" id="ENSMMNT00015006085.1">
    <property type="protein sequence ID" value="ENSMMNP00015005551.1"/>
    <property type="gene ID" value="ENSMMNG00015004187.1"/>
</dbReference>
<dbReference type="PRINTS" id="PR01904">
    <property type="entry name" value="GPR40FAMILY"/>
</dbReference>
<evidence type="ECO:0000256" key="8">
    <source>
        <dbReference type="ARBA" id="ARBA00023224"/>
    </source>
</evidence>
<protein>
    <recommendedName>
        <fullName evidence="10">G-protein coupled receptors family 1 profile domain-containing protein</fullName>
    </recommendedName>
</protein>
<keyword evidence="3" id="KW-0812">Transmembrane</keyword>
<reference evidence="11" key="1">
    <citation type="submission" date="2025-08" db="UniProtKB">
        <authorList>
            <consortium name="Ensembl"/>
        </authorList>
    </citation>
    <scope>IDENTIFICATION</scope>
</reference>
<name>A0A8C6ARR7_MONMO</name>
<evidence type="ECO:0000313" key="12">
    <source>
        <dbReference type="Proteomes" id="UP000694561"/>
    </source>
</evidence>
<evidence type="ECO:0000256" key="9">
    <source>
        <dbReference type="SAM" id="MobiDB-lite"/>
    </source>
</evidence>
<dbReference type="PROSITE" id="PS50262">
    <property type="entry name" value="G_PROTEIN_RECEP_F1_2"/>
    <property type="match status" value="1"/>
</dbReference>
<keyword evidence="2" id="KW-1003">Cell membrane</keyword>
<dbReference type="AlphaFoldDB" id="A0A8C6ARR7"/>
<dbReference type="PANTHER" id="PTHR45822">
    <property type="entry name" value="FREE FATTY ACID RECEPTOR 2-RELATED"/>
    <property type="match status" value="1"/>
</dbReference>
<evidence type="ECO:0000313" key="11">
    <source>
        <dbReference type="Ensembl" id="ENSMMNP00015005551.1"/>
    </source>
</evidence>
<dbReference type="GO" id="GO:0005886">
    <property type="term" value="C:plasma membrane"/>
    <property type="evidence" value="ECO:0007669"/>
    <property type="project" value="UniProtKB-SubCell"/>
</dbReference>
<proteinExistence type="predicted"/>
<dbReference type="GO" id="GO:0071398">
    <property type="term" value="P:cellular response to fatty acid"/>
    <property type="evidence" value="ECO:0007669"/>
    <property type="project" value="TreeGrafter"/>
</dbReference>
<dbReference type="PANTHER" id="PTHR45822:SF6">
    <property type="entry name" value="FREE FATTY ACID RECEPTOR 3-RELATED"/>
    <property type="match status" value="1"/>
</dbReference>
<accession>A0A8C6ARR7</accession>
<dbReference type="SUPFAM" id="SSF81321">
    <property type="entry name" value="Family A G protein-coupled receptor-like"/>
    <property type="match status" value="1"/>
</dbReference>
<dbReference type="InterPro" id="IPR017452">
    <property type="entry name" value="GPCR_Rhodpsn_7TM"/>
</dbReference>
<keyword evidence="4" id="KW-1133">Transmembrane helix</keyword>
<dbReference type="Proteomes" id="UP000694561">
    <property type="component" value="Unplaced"/>
</dbReference>